<dbReference type="PANTHER" id="PTHR43133">
    <property type="entry name" value="RNA POLYMERASE ECF-TYPE SIGMA FACTO"/>
    <property type="match status" value="1"/>
</dbReference>
<comment type="similarity">
    <text evidence="1">Belongs to the sigma-70 factor family. ECF subfamily.</text>
</comment>
<dbReference type="Proteomes" id="UP000595857">
    <property type="component" value="Chromosome"/>
</dbReference>
<protein>
    <submittedName>
        <fullName evidence="9">Sigma-70 family RNA polymerase sigma factor</fullName>
    </submittedName>
</protein>
<dbReference type="NCBIfam" id="TIGR02937">
    <property type="entry name" value="sigma70-ECF"/>
    <property type="match status" value="1"/>
</dbReference>
<evidence type="ECO:0000256" key="3">
    <source>
        <dbReference type="ARBA" id="ARBA00023082"/>
    </source>
</evidence>
<dbReference type="PANTHER" id="PTHR43133:SF62">
    <property type="entry name" value="RNA POLYMERASE SIGMA FACTOR SIGZ"/>
    <property type="match status" value="1"/>
</dbReference>
<feature type="region of interest" description="Disordered" evidence="6">
    <location>
        <begin position="136"/>
        <end position="159"/>
    </location>
</feature>
<evidence type="ECO:0000256" key="2">
    <source>
        <dbReference type="ARBA" id="ARBA00023015"/>
    </source>
</evidence>
<keyword evidence="2" id="KW-0805">Transcription regulation</keyword>
<feature type="domain" description="RNA polymerase sigma-70 region 4" evidence="8">
    <location>
        <begin position="168"/>
        <end position="217"/>
    </location>
</feature>
<organism evidence="9 10">
    <name type="scientific">Devosia rhizoryzae</name>
    <dbReference type="NCBI Taxonomy" id="2774137"/>
    <lineage>
        <taxon>Bacteria</taxon>
        <taxon>Pseudomonadati</taxon>
        <taxon>Pseudomonadota</taxon>
        <taxon>Alphaproteobacteria</taxon>
        <taxon>Hyphomicrobiales</taxon>
        <taxon>Devosiaceae</taxon>
        <taxon>Devosia</taxon>
    </lineage>
</organism>
<sequence length="223" mass="25017">MTLAIYPVDRPCEDAARTPRRRLAVPAPTRGKPVTTEHSSASPGDDLGARIVAIAASSDMDAFEALFRDFSPRVRAYLLKMTRDAQVSEDLMQETMLAIWRKAGQYDPARGPASAWIYTIARNIWIDAWRRQRRPALDPDDPALSAEPEPDAPRQIETRQSQEAVRRAMERLPAEQVDIIRLSFFEEASHSTIAARLGLPIGTVKSRIRLAFGRLRAALDEQQ</sequence>
<evidence type="ECO:0000313" key="9">
    <source>
        <dbReference type="EMBL" id="QQR38779.1"/>
    </source>
</evidence>
<evidence type="ECO:0000259" key="7">
    <source>
        <dbReference type="Pfam" id="PF04542"/>
    </source>
</evidence>
<dbReference type="InterPro" id="IPR036388">
    <property type="entry name" value="WH-like_DNA-bd_sf"/>
</dbReference>
<dbReference type="InterPro" id="IPR007627">
    <property type="entry name" value="RNA_pol_sigma70_r2"/>
</dbReference>
<gene>
    <name evidence="9" type="ORF">JI748_13605</name>
</gene>
<keyword evidence="3" id="KW-0731">Sigma factor</keyword>
<evidence type="ECO:0000259" key="8">
    <source>
        <dbReference type="Pfam" id="PF04545"/>
    </source>
</evidence>
<evidence type="ECO:0000256" key="6">
    <source>
        <dbReference type="SAM" id="MobiDB-lite"/>
    </source>
</evidence>
<keyword evidence="5" id="KW-0804">Transcription</keyword>
<evidence type="ECO:0000256" key="1">
    <source>
        <dbReference type="ARBA" id="ARBA00010641"/>
    </source>
</evidence>
<evidence type="ECO:0000256" key="5">
    <source>
        <dbReference type="ARBA" id="ARBA00023163"/>
    </source>
</evidence>
<evidence type="ECO:0000313" key="10">
    <source>
        <dbReference type="Proteomes" id="UP000595857"/>
    </source>
</evidence>
<dbReference type="Pfam" id="PF04542">
    <property type="entry name" value="Sigma70_r2"/>
    <property type="match status" value="1"/>
</dbReference>
<name>A0ABX7C3G6_9HYPH</name>
<dbReference type="InterPro" id="IPR039425">
    <property type="entry name" value="RNA_pol_sigma-70-like"/>
</dbReference>
<dbReference type="EMBL" id="CP068046">
    <property type="protein sequence ID" value="QQR38779.1"/>
    <property type="molecule type" value="Genomic_DNA"/>
</dbReference>
<dbReference type="SUPFAM" id="SSF88659">
    <property type="entry name" value="Sigma3 and sigma4 domains of RNA polymerase sigma factors"/>
    <property type="match status" value="1"/>
</dbReference>
<reference evidence="9 10" key="1">
    <citation type="submission" date="2021-01" db="EMBL/GenBank/DDBJ databases">
        <title>Genome seq and assembly of Devosia sp. LEGU1.</title>
        <authorList>
            <person name="Chhetri G."/>
        </authorList>
    </citation>
    <scope>NUCLEOTIDE SEQUENCE [LARGE SCALE GENOMIC DNA]</scope>
    <source>
        <strain evidence="9 10">LEGU1</strain>
    </source>
</reference>
<dbReference type="Pfam" id="PF04545">
    <property type="entry name" value="Sigma70_r4"/>
    <property type="match status" value="1"/>
</dbReference>
<dbReference type="SUPFAM" id="SSF88946">
    <property type="entry name" value="Sigma2 domain of RNA polymerase sigma factors"/>
    <property type="match status" value="1"/>
</dbReference>
<dbReference type="Gene3D" id="1.10.10.10">
    <property type="entry name" value="Winged helix-like DNA-binding domain superfamily/Winged helix DNA-binding domain"/>
    <property type="match status" value="1"/>
</dbReference>
<keyword evidence="4" id="KW-0238">DNA-binding</keyword>
<dbReference type="InterPro" id="IPR013324">
    <property type="entry name" value="RNA_pol_sigma_r3/r4-like"/>
</dbReference>
<dbReference type="InterPro" id="IPR013325">
    <property type="entry name" value="RNA_pol_sigma_r2"/>
</dbReference>
<proteinExistence type="inferred from homology"/>
<keyword evidence="10" id="KW-1185">Reference proteome</keyword>
<evidence type="ECO:0000256" key="4">
    <source>
        <dbReference type="ARBA" id="ARBA00023125"/>
    </source>
</evidence>
<dbReference type="Gene3D" id="1.10.1740.10">
    <property type="match status" value="1"/>
</dbReference>
<dbReference type="CDD" id="cd06171">
    <property type="entry name" value="Sigma70_r4"/>
    <property type="match status" value="1"/>
</dbReference>
<accession>A0ABX7C3G6</accession>
<dbReference type="InterPro" id="IPR007630">
    <property type="entry name" value="RNA_pol_sigma70_r4"/>
</dbReference>
<feature type="region of interest" description="Disordered" evidence="6">
    <location>
        <begin position="16"/>
        <end position="43"/>
    </location>
</feature>
<dbReference type="InterPro" id="IPR014284">
    <property type="entry name" value="RNA_pol_sigma-70_dom"/>
</dbReference>
<feature type="domain" description="RNA polymerase sigma-70 region 2" evidence="7">
    <location>
        <begin position="66"/>
        <end position="134"/>
    </location>
</feature>